<dbReference type="RefSeq" id="WP_090842410.1">
    <property type="nucleotide sequence ID" value="NZ_FORM01000015.1"/>
</dbReference>
<feature type="region of interest" description="Disordered" evidence="2">
    <location>
        <begin position="133"/>
        <end position="165"/>
    </location>
</feature>
<feature type="coiled-coil region" evidence="1">
    <location>
        <begin position="17"/>
        <end position="51"/>
    </location>
</feature>
<evidence type="ECO:0000256" key="1">
    <source>
        <dbReference type="SAM" id="Coils"/>
    </source>
</evidence>
<feature type="signal peptide" evidence="3">
    <location>
        <begin position="1"/>
        <end position="18"/>
    </location>
</feature>
<reference evidence="5" key="1">
    <citation type="submission" date="2016-10" db="EMBL/GenBank/DDBJ databases">
        <authorList>
            <person name="Varghese N."/>
            <person name="Submissions S."/>
        </authorList>
    </citation>
    <scope>NUCLEOTIDE SEQUENCE [LARGE SCALE GENOMIC DNA]</scope>
    <source>
        <strain evidence="5">DSM 28881</strain>
    </source>
</reference>
<keyword evidence="5" id="KW-1185">Reference proteome</keyword>
<feature type="compositionally biased region" description="Basic and acidic residues" evidence="2">
    <location>
        <begin position="88"/>
        <end position="104"/>
    </location>
</feature>
<evidence type="ECO:0000256" key="2">
    <source>
        <dbReference type="SAM" id="MobiDB-lite"/>
    </source>
</evidence>
<feature type="region of interest" description="Disordered" evidence="2">
    <location>
        <begin position="75"/>
        <end position="104"/>
    </location>
</feature>
<evidence type="ECO:0000256" key="3">
    <source>
        <dbReference type="SAM" id="SignalP"/>
    </source>
</evidence>
<evidence type="ECO:0000313" key="5">
    <source>
        <dbReference type="Proteomes" id="UP000199559"/>
    </source>
</evidence>
<sequence>MKKLAILALALITFQANAQDNSSEKRQENKKERLEKRMKLEPKEMAELKTKKMTLHLDLTEAQQTKVMALNLENAEQRKEHFKKHADKKADSEKAKPTKEEKLKRMNAKLDAQIATKKQMKDILNADQYEKWEKSEMKRNHGRKHNKKGERKHGKGEKNSTETDE</sequence>
<proteinExistence type="predicted"/>
<feature type="compositionally biased region" description="Basic residues" evidence="2">
    <location>
        <begin position="140"/>
        <end position="155"/>
    </location>
</feature>
<feature type="chain" id="PRO_5011652996" description="LTXXQ motif family protein" evidence="3">
    <location>
        <begin position="19"/>
        <end position="165"/>
    </location>
</feature>
<dbReference type="Gene3D" id="1.20.120.1490">
    <property type="match status" value="1"/>
</dbReference>
<organism evidence="4 5">
    <name type="scientific">Olleya namhaensis</name>
    <dbReference type="NCBI Taxonomy" id="1144750"/>
    <lineage>
        <taxon>Bacteria</taxon>
        <taxon>Pseudomonadati</taxon>
        <taxon>Bacteroidota</taxon>
        <taxon>Flavobacteriia</taxon>
        <taxon>Flavobacteriales</taxon>
        <taxon>Flavobacteriaceae</taxon>
    </lineage>
</organism>
<protein>
    <recommendedName>
        <fullName evidence="6">LTXXQ motif family protein</fullName>
    </recommendedName>
</protein>
<accession>A0A1I3T5P4</accession>
<dbReference type="EMBL" id="FORM01000015">
    <property type="protein sequence ID" value="SFJ66364.1"/>
    <property type="molecule type" value="Genomic_DNA"/>
</dbReference>
<dbReference type="STRING" id="1144750.SAMN05443431_11512"/>
<keyword evidence="3" id="KW-0732">Signal</keyword>
<feature type="compositionally biased region" description="Basic and acidic residues" evidence="2">
    <location>
        <begin position="156"/>
        <end position="165"/>
    </location>
</feature>
<gene>
    <name evidence="4" type="ORF">SAMN05443431_11512</name>
</gene>
<evidence type="ECO:0000313" key="4">
    <source>
        <dbReference type="EMBL" id="SFJ66364.1"/>
    </source>
</evidence>
<dbReference type="AlphaFoldDB" id="A0A1I3T5P4"/>
<evidence type="ECO:0008006" key="6">
    <source>
        <dbReference type="Google" id="ProtNLM"/>
    </source>
</evidence>
<dbReference type="Proteomes" id="UP000199559">
    <property type="component" value="Unassembled WGS sequence"/>
</dbReference>
<name>A0A1I3T5P4_9FLAO</name>
<keyword evidence="1" id="KW-0175">Coiled coil</keyword>